<comment type="catalytic activity">
    <reaction evidence="1">
        <text>(8S)-3',8-cyclo-7,8-dihydroguanosine 5'-triphosphate = cyclic pyranopterin phosphate + diphosphate</text>
        <dbReference type="Rhea" id="RHEA:49580"/>
        <dbReference type="ChEBI" id="CHEBI:33019"/>
        <dbReference type="ChEBI" id="CHEBI:59648"/>
        <dbReference type="ChEBI" id="CHEBI:131766"/>
        <dbReference type="EC" id="4.6.1.17"/>
    </reaction>
</comment>
<dbReference type="Pfam" id="PF01967">
    <property type="entry name" value="MoaC"/>
    <property type="match status" value="1"/>
</dbReference>
<evidence type="ECO:0000256" key="6">
    <source>
        <dbReference type="ARBA" id="ARBA00055087"/>
    </source>
</evidence>
<dbReference type="InterPro" id="IPR023045">
    <property type="entry name" value="MoaC"/>
</dbReference>
<keyword evidence="5 9" id="KW-0456">Lyase</keyword>
<evidence type="ECO:0000256" key="5">
    <source>
        <dbReference type="ARBA" id="ARBA00023239"/>
    </source>
</evidence>
<feature type="region of interest" description="Disordered" evidence="7">
    <location>
        <begin position="1"/>
        <end position="20"/>
    </location>
</feature>
<dbReference type="InterPro" id="IPR036522">
    <property type="entry name" value="MoaC_sf"/>
</dbReference>
<feature type="domain" description="Molybdopterin cofactor biosynthesis C (MoaC)" evidence="8">
    <location>
        <begin position="23"/>
        <end position="159"/>
    </location>
</feature>
<evidence type="ECO:0000313" key="9">
    <source>
        <dbReference type="EMBL" id="QSX75336.1"/>
    </source>
</evidence>
<sequence>MKASNKSKSRQLTHIDPDGRPAMVDVSAKAVTAREARAECKVRFPAPVATQLRASGLKSAKGGIVDTAIIAGTMAVKRTHELIPFCHPLPIDGCRIAIDWDGATTLRIECAVRTTHRTGVEMEALTGATVAALTVYDMCKALSHAIVLGPARVLGKRGGRHDFGAT</sequence>
<name>A0ABX7RDF2_9GAMM</name>
<dbReference type="InterPro" id="IPR047594">
    <property type="entry name" value="MoaC_bact/euk"/>
</dbReference>
<comment type="function">
    <text evidence="6">Catalyzes the conversion of (8S)-3',8-cyclo-7,8-dihydroguanosine 5'-triphosphate to cyclic pyranopterin monophosphate (cPMP).</text>
</comment>
<dbReference type="CDD" id="cd01420">
    <property type="entry name" value="MoaC_PE"/>
    <property type="match status" value="1"/>
</dbReference>
<evidence type="ECO:0000259" key="8">
    <source>
        <dbReference type="Pfam" id="PF01967"/>
    </source>
</evidence>
<reference evidence="9 10" key="1">
    <citation type="submission" date="2021-02" db="EMBL/GenBank/DDBJ databases">
        <title>Lysobacter arenosi sp. nov., isolated from soil of gangwondo yeongwol, south Korea.</title>
        <authorList>
            <person name="Kim K.R."/>
            <person name="Kim K.H."/>
            <person name="Jeon C.O."/>
        </authorList>
    </citation>
    <scope>NUCLEOTIDE SEQUENCE [LARGE SCALE GENOMIC DNA]</scope>
    <source>
        <strain evidence="9 10">R7</strain>
    </source>
</reference>
<keyword evidence="10" id="KW-1185">Reference proteome</keyword>
<protein>
    <recommendedName>
        <fullName evidence="3">cyclic pyranopterin monophosphate synthase</fullName>
        <ecNumber evidence="3">4.6.1.17</ecNumber>
    </recommendedName>
</protein>
<feature type="compositionally biased region" description="Basic residues" evidence="7">
    <location>
        <begin position="1"/>
        <end position="11"/>
    </location>
</feature>
<accession>A0ABX7RDF2</accession>
<dbReference type="Gene3D" id="3.30.70.640">
    <property type="entry name" value="Molybdopterin cofactor biosynthesis C (MoaC) domain"/>
    <property type="match status" value="1"/>
</dbReference>
<evidence type="ECO:0000256" key="3">
    <source>
        <dbReference type="ARBA" id="ARBA00012575"/>
    </source>
</evidence>
<evidence type="ECO:0000256" key="7">
    <source>
        <dbReference type="SAM" id="MobiDB-lite"/>
    </source>
</evidence>
<dbReference type="NCBIfam" id="TIGR00581">
    <property type="entry name" value="moaC"/>
    <property type="match status" value="1"/>
</dbReference>
<evidence type="ECO:0000313" key="10">
    <source>
        <dbReference type="Proteomes" id="UP000663400"/>
    </source>
</evidence>
<evidence type="ECO:0000256" key="2">
    <source>
        <dbReference type="ARBA" id="ARBA00005046"/>
    </source>
</evidence>
<dbReference type="InterPro" id="IPR002820">
    <property type="entry name" value="Mopterin_CF_biosynth-C_dom"/>
</dbReference>
<gene>
    <name evidence="9" type="primary">moaC</name>
    <name evidence="9" type="ORF">HIV01_001875</name>
</gene>
<organism evidence="9 10">
    <name type="scientific">Lysobacter arenosi</name>
    <dbReference type="NCBI Taxonomy" id="2795387"/>
    <lineage>
        <taxon>Bacteria</taxon>
        <taxon>Pseudomonadati</taxon>
        <taxon>Pseudomonadota</taxon>
        <taxon>Gammaproteobacteria</taxon>
        <taxon>Lysobacterales</taxon>
        <taxon>Lysobacteraceae</taxon>
        <taxon>Lysobacter</taxon>
    </lineage>
</organism>
<keyword evidence="4" id="KW-0501">Molybdenum cofactor biosynthesis</keyword>
<dbReference type="RefSeq" id="WP_200604578.1">
    <property type="nucleotide sequence ID" value="NZ_CP071517.1"/>
</dbReference>
<proteinExistence type="predicted"/>
<dbReference type="GO" id="GO:0061799">
    <property type="term" value="F:cyclic pyranopterin monophosphate synthase activity"/>
    <property type="evidence" value="ECO:0007669"/>
    <property type="project" value="UniProtKB-EC"/>
</dbReference>
<evidence type="ECO:0000256" key="4">
    <source>
        <dbReference type="ARBA" id="ARBA00023150"/>
    </source>
</evidence>
<dbReference type="EC" id="4.6.1.17" evidence="3"/>
<comment type="pathway">
    <text evidence="2">Cofactor biosynthesis; molybdopterin biosynthesis.</text>
</comment>
<evidence type="ECO:0000256" key="1">
    <source>
        <dbReference type="ARBA" id="ARBA00001637"/>
    </source>
</evidence>
<dbReference type="Proteomes" id="UP000663400">
    <property type="component" value="Chromosome"/>
</dbReference>
<dbReference type="EMBL" id="CP071517">
    <property type="protein sequence ID" value="QSX75336.1"/>
    <property type="molecule type" value="Genomic_DNA"/>
</dbReference>
<dbReference type="NCBIfam" id="NF006870">
    <property type="entry name" value="PRK09364.1"/>
    <property type="match status" value="1"/>
</dbReference>
<dbReference type="SUPFAM" id="SSF55040">
    <property type="entry name" value="Molybdenum cofactor biosynthesis protein C, MoaC"/>
    <property type="match status" value="1"/>
</dbReference>